<reference evidence="1" key="1">
    <citation type="submission" date="2016-01" db="EMBL/GenBank/DDBJ databases">
        <title>Reference transcriptome for the parasite Schistocephalus solidus: insights into the molecular evolution of parasitism.</title>
        <authorList>
            <person name="Hebert F.O."/>
            <person name="Grambauer S."/>
            <person name="Barber I."/>
            <person name="Landry C.R."/>
            <person name="Aubin-Horth N."/>
        </authorList>
    </citation>
    <scope>NUCLEOTIDE SEQUENCE</scope>
</reference>
<dbReference type="EMBL" id="GEEE01005192">
    <property type="protein sequence ID" value="JAP58033.1"/>
    <property type="molecule type" value="Transcribed_RNA"/>
</dbReference>
<sequence length="131" mass="14651">MSGREDVVILNGDANGKKYYSAFKSVATDGRHFALAPTAMERFRSACNFYPLRPTACAPDLYPIENIRDYVSHKIKEAGRLRTSKAQKKYCARPGILSHVSLYQHGSLIPILHSFFSNLAVILPVKIGFFT</sequence>
<name>A0A0X3PSL1_SCHSO</name>
<gene>
    <name evidence="1" type="ORF">TR88099</name>
</gene>
<evidence type="ECO:0000313" key="1">
    <source>
        <dbReference type="EMBL" id="JAP51412.1"/>
    </source>
</evidence>
<accession>A0A0X3PSL1</accession>
<protein>
    <submittedName>
        <fullName evidence="1">Uncharacterized protein</fullName>
    </submittedName>
</protein>
<dbReference type="AlphaFoldDB" id="A0A0X3PSL1"/>
<dbReference type="EMBL" id="GEEE01011813">
    <property type="protein sequence ID" value="JAP51412.1"/>
    <property type="molecule type" value="Transcribed_RNA"/>
</dbReference>
<proteinExistence type="predicted"/>
<organism evidence="1">
    <name type="scientific">Schistocephalus solidus</name>
    <name type="common">Tapeworm</name>
    <dbReference type="NCBI Taxonomy" id="70667"/>
    <lineage>
        <taxon>Eukaryota</taxon>
        <taxon>Metazoa</taxon>
        <taxon>Spiralia</taxon>
        <taxon>Lophotrochozoa</taxon>
        <taxon>Platyhelminthes</taxon>
        <taxon>Cestoda</taxon>
        <taxon>Eucestoda</taxon>
        <taxon>Diphyllobothriidea</taxon>
        <taxon>Diphyllobothriidae</taxon>
        <taxon>Schistocephalus</taxon>
    </lineage>
</organism>